<evidence type="ECO:0000313" key="3">
    <source>
        <dbReference type="Proteomes" id="UP000623467"/>
    </source>
</evidence>
<protein>
    <recommendedName>
        <fullName evidence="4">NAD(P)-binding protein</fullName>
    </recommendedName>
</protein>
<gene>
    <name evidence="2" type="ORF">MSAN_01065600</name>
</gene>
<name>A0A8H6YMV4_9AGAR</name>
<dbReference type="GO" id="GO:0016491">
    <property type="term" value="F:oxidoreductase activity"/>
    <property type="evidence" value="ECO:0007669"/>
    <property type="project" value="UniProtKB-KW"/>
</dbReference>
<dbReference type="Proteomes" id="UP000623467">
    <property type="component" value="Unassembled WGS sequence"/>
</dbReference>
<organism evidence="2 3">
    <name type="scientific">Mycena sanguinolenta</name>
    <dbReference type="NCBI Taxonomy" id="230812"/>
    <lineage>
        <taxon>Eukaryota</taxon>
        <taxon>Fungi</taxon>
        <taxon>Dikarya</taxon>
        <taxon>Basidiomycota</taxon>
        <taxon>Agaricomycotina</taxon>
        <taxon>Agaricomycetes</taxon>
        <taxon>Agaricomycetidae</taxon>
        <taxon>Agaricales</taxon>
        <taxon>Marasmiineae</taxon>
        <taxon>Mycenaceae</taxon>
        <taxon>Mycena</taxon>
    </lineage>
</organism>
<dbReference type="Gene3D" id="3.40.50.720">
    <property type="entry name" value="NAD(P)-binding Rossmann-like Domain"/>
    <property type="match status" value="1"/>
</dbReference>
<evidence type="ECO:0008006" key="4">
    <source>
        <dbReference type="Google" id="ProtNLM"/>
    </source>
</evidence>
<accession>A0A8H6YMV4</accession>
<dbReference type="InterPro" id="IPR036291">
    <property type="entry name" value="NAD(P)-bd_dom_sf"/>
</dbReference>
<dbReference type="InterPro" id="IPR002347">
    <property type="entry name" value="SDR_fam"/>
</dbReference>
<dbReference type="AlphaFoldDB" id="A0A8H6YMV4"/>
<reference evidence="2" key="1">
    <citation type="submission" date="2020-05" db="EMBL/GenBank/DDBJ databases">
        <title>Mycena genomes resolve the evolution of fungal bioluminescence.</title>
        <authorList>
            <person name="Tsai I.J."/>
        </authorList>
    </citation>
    <scope>NUCLEOTIDE SEQUENCE</scope>
    <source>
        <strain evidence="2">160909Yilan</strain>
    </source>
</reference>
<dbReference type="EMBL" id="JACAZH010000007">
    <property type="protein sequence ID" value="KAF7364068.1"/>
    <property type="molecule type" value="Genomic_DNA"/>
</dbReference>
<dbReference type="PRINTS" id="PR00081">
    <property type="entry name" value="GDHRDH"/>
</dbReference>
<dbReference type="PANTHER" id="PTHR43157:SF31">
    <property type="entry name" value="PHOSPHATIDYLINOSITOL-GLYCAN BIOSYNTHESIS CLASS F PROTEIN"/>
    <property type="match status" value="1"/>
</dbReference>
<dbReference type="Pfam" id="PF00106">
    <property type="entry name" value="adh_short"/>
    <property type="match status" value="1"/>
</dbReference>
<proteinExistence type="predicted"/>
<sequence>MQPKISARLHSQRTKNQAPVVKADLTGKTVCVLGANTGIGFETCKHFANMNAGRIVLACRSQTRGQVAVERLEKETGYTKGELWIVDLSDFQSVKQFADKWETDGGRLDIIVANAAIEPGKFFLTKDGWESTLQVNHLSTSLVILRLLPRLFSTAKENRTISRIVVVSSELLYDVTVEKDARAGPEGILRTLANPQYLKNTRRMREQYSVTKLINLFFARALSAHLGPSAPVIVNAVAPGFCVSELRRDLSGTFKYFMKLMEWMIALPTEHGSRRLVWAAVGLPLRADTLRGQFINNCEVWEPSDFVISEEGRKTEKDLWVETLDILGRLDTKIGAVKERYLSV</sequence>
<keyword evidence="1" id="KW-0560">Oxidoreductase</keyword>
<evidence type="ECO:0000313" key="2">
    <source>
        <dbReference type="EMBL" id="KAF7364068.1"/>
    </source>
</evidence>
<evidence type="ECO:0000256" key="1">
    <source>
        <dbReference type="ARBA" id="ARBA00023002"/>
    </source>
</evidence>
<keyword evidence="3" id="KW-1185">Reference proteome</keyword>
<comment type="caution">
    <text evidence="2">The sequence shown here is derived from an EMBL/GenBank/DDBJ whole genome shotgun (WGS) entry which is preliminary data.</text>
</comment>
<dbReference type="SUPFAM" id="SSF51735">
    <property type="entry name" value="NAD(P)-binding Rossmann-fold domains"/>
    <property type="match status" value="1"/>
</dbReference>
<dbReference type="OrthoDB" id="542013at2759"/>
<dbReference type="PANTHER" id="PTHR43157">
    <property type="entry name" value="PHOSPHATIDYLINOSITOL-GLYCAN BIOSYNTHESIS CLASS F PROTEIN-RELATED"/>
    <property type="match status" value="1"/>
</dbReference>